<reference evidence="3 4" key="1">
    <citation type="submission" date="2016-10" db="EMBL/GenBank/DDBJ databases">
        <title>Alkaliphiles isolated from bioreactors.</title>
        <authorList>
            <person name="Salah Z."/>
            <person name="Rout S.P."/>
            <person name="Humphreys P.N."/>
        </authorList>
    </citation>
    <scope>NUCLEOTIDE SEQUENCE [LARGE SCALE GENOMIC DNA]</scope>
    <source>
        <strain evidence="3 4">ZS02</strain>
    </source>
</reference>
<evidence type="ECO:0000256" key="1">
    <source>
        <dbReference type="SAM" id="Phobius"/>
    </source>
</evidence>
<dbReference type="OrthoDB" id="9182778at2"/>
<dbReference type="Pfam" id="PF18917">
    <property type="entry name" value="LiaI-LiaF-like_TM1"/>
    <property type="match status" value="1"/>
</dbReference>
<dbReference type="AlphaFoldDB" id="A0A1R1I7A4"/>
<proteinExistence type="predicted"/>
<dbReference type="STRING" id="418702.BJN45_05295"/>
<comment type="caution">
    <text evidence="3">The sequence shown here is derived from an EMBL/GenBank/DDBJ whole genome shotgun (WGS) entry which is preliminary data.</text>
</comment>
<evidence type="ECO:0000313" key="3">
    <source>
        <dbReference type="EMBL" id="OMG54638.1"/>
    </source>
</evidence>
<keyword evidence="1" id="KW-0812">Transmembrane</keyword>
<sequence>MKGNVAAIVLIVVGVAALGANLDLFHINIFELIGTWWPLIPIGVGVAMLFAPDGRRDRS</sequence>
<feature type="domain" description="LiaI-LiaF-like transmembrane region" evidence="2">
    <location>
        <begin position="5"/>
        <end position="49"/>
    </location>
</feature>
<evidence type="ECO:0000259" key="2">
    <source>
        <dbReference type="Pfam" id="PF18917"/>
    </source>
</evidence>
<evidence type="ECO:0000313" key="4">
    <source>
        <dbReference type="Proteomes" id="UP000187526"/>
    </source>
</evidence>
<accession>A0A1R1I7A4</accession>
<dbReference type="EMBL" id="MTHD01000002">
    <property type="protein sequence ID" value="OMG54638.1"/>
    <property type="molecule type" value="Genomic_DNA"/>
</dbReference>
<dbReference type="Proteomes" id="UP000187526">
    <property type="component" value="Unassembled WGS sequence"/>
</dbReference>
<feature type="transmembrane region" description="Helical" evidence="1">
    <location>
        <begin position="29"/>
        <end position="51"/>
    </location>
</feature>
<organism evidence="3 4">
    <name type="scientific">Azonexus hydrophilus</name>
    <dbReference type="NCBI Taxonomy" id="418702"/>
    <lineage>
        <taxon>Bacteria</taxon>
        <taxon>Pseudomonadati</taxon>
        <taxon>Pseudomonadota</taxon>
        <taxon>Betaproteobacteria</taxon>
        <taxon>Rhodocyclales</taxon>
        <taxon>Azonexaceae</taxon>
        <taxon>Azonexus</taxon>
    </lineage>
</organism>
<name>A0A1R1I7A4_9RHOO</name>
<gene>
    <name evidence="3" type="ORF">BJN45_05295</name>
</gene>
<dbReference type="RefSeq" id="WP_076092868.1">
    <property type="nucleotide sequence ID" value="NZ_MTHD01000002.1"/>
</dbReference>
<keyword evidence="4" id="KW-1185">Reference proteome</keyword>
<keyword evidence="1" id="KW-0472">Membrane</keyword>
<dbReference type="InterPro" id="IPR043726">
    <property type="entry name" value="LiaI-LiaF-like_TM1"/>
</dbReference>
<protein>
    <recommendedName>
        <fullName evidence="2">LiaI-LiaF-like transmembrane region domain-containing protein</fullName>
    </recommendedName>
</protein>
<keyword evidence="1" id="KW-1133">Transmembrane helix</keyword>